<proteinExistence type="inferred from homology"/>
<evidence type="ECO:0000256" key="7">
    <source>
        <dbReference type="SAM" id="Phobius"/>
    </source>
</evidence>
<feature type="transmembrane region" description="Helical" evidence="7">
    <location>
        <begin position="85"/>
        <end position="106"/>
    </location>
</feature>
<feature type="binding site" evidence="6">
    <location>
        <position position="289"/>
    </location>
    <ligand>
        <name>Zn(2+)</name>
        <dbReference type="ChEBI" id="CHEBI:29105"/>
    </ligand>
</feature>
<keyword evidence="4 7" id="KW-1133">Transmembrane helix</keyword>
<feature type="transmembrane region" description="Helical" evidence="7">
    <location>
        <begin position="118"/>
        <end position="142"/>
    </location>
</feature>
<feature type="binding site" evidence="6">
    <location>
        <position position="293"/>
    </location>
    <ligand>
        <name>Zn(2+)</name>
        <dbReference type="ChEBI" id="CHEBI:29105"/>
    </ligand>
</feature>
<dbReference type="InParanoid" id="A0A0V0QPC4"/>
<keyword evidence="6" id="KW-0862">Zinc</keyword>
<organism evidence="8 9">
    <name type="scientific">Pseudocohnilembus persalinus</name>
    <name type="common">Ciliate</name>
    <dbReference type="NCBI Taxonomy" id="266149"/>
    <lineage>
        <taxon>Eukaryota</taxon>
        <taxon>Sar</taxon>
        <taxon>Alveolata</taxon>
        <taxon>Ciliophora</taxon>
        <taxon>Intramacronucleata</taxon>
        <taxon>Oligohymenophorea</taxon>
        <taxon>Scuticociliatia</taxon>
        <taxon>Philasterida</taxon>
        <taxon>Pseudocohnilembidae</taxon>
        <taxon>Pseudocohnilembus</taxon>
    </lineage>
</organism>
<dbReference type="Proteomes" id="UP000054937">
    <property type="component" value="Unassembled WGS sequence"/>
</dbReference>
<evidence type="ECO:0000256" key="1">
    <source>
        <dbReference type="ARBA" id="ARBA00004141"/>
    </source>
</evidence>
<dbReference type="OrthoDB" id="293846at2759"/>
<dbReference type="GO" id="GO:0046872">
    <property type="term" value="F:metal ion binding"/>
    <property type="evidence" value="ECO:0007669"/>
    <property type="project" value="UniProtKB-KW"/>
</dbReference>
<dbReference type="GO" id="GO:0038023">
    <property type="term" value="F:signaling receptor activity"/>
    <property type="evidence" value="ECO:0007669"/>
    <property type="project" value="TreeGrafter"/>
</dbReference>
<dbReference type="PANTHER" id="PTHR20855">
    <property type="entry name" value="ADIPOR/PROGESTIN RECEPTOR-RELATED"/>
    <property type="match status" value="1"/>
</dbReference>
<evidence type="ECO:0000256" key="6">
    <source>
        <dbReference type="PIRSR" id="PIRSR604254-1"/>
    </source>
</evidence>
<evidence type="ECO:0000256" key="5">
    <source>
        <dbReference type="ARBA" id="ARBA00023136"/>
    </source>
</evidence>
<keyword evidence="6" id="KW-0479">Metal-binding</keyword>
<keyword evidence="9" id="KW-1185">Reference proteome</keyword>
<feature type="binding site" evidence="6">
    <location>
        <position position="138"/>
    </location>
    <ligand>
        <name>Zn(2+)</name>
        <dbReference type="ChEBI" id="CHEBI:29105"/>
    </ligand>
</feature>
<keyword evidence="5 7" id="KW-0472">Membrane</keyword>
<dbReference type="OMA" id="AGSFYPM"/>
<feature type="transmembrane region" description="Helical" evidence="7">
    <location>
        <begin position="216"/>
        <end position="234"/>
    </location>
</feature>
<dbReference type="AlphaFoldDB" id="A0A0V0QPC4"/>
<name>A0A0V0QPC4_PSEPJ</name>
<keyword evidence="3 7" id="KW-0812">Transmembrane</keyword>
<dbReference type="EMBL" id="LDAU01000125">
    <property type="protein sequence ID" value="KRX03856.1"/>
    <property type="molecule type" value="Genomic_DNA"/>
</dbReference>
<reference evidence="8 9" key="1">
    <citation type="journal article" date="2015" name="Sci. Rep.">
        <title>Genome of the facultative scuticociliatosis pathogen Pseudocohnilembus persalinus provides insight into its virulence through horizontal gene transfer.</title>
        <authorList>
            <person name="Xiong J."/>
            <person name="Wang G."/>
            <person name="Cheng J."/>
            <person name="Tian M."/>
            <person name="Pan X."/>
            <person name="Warren A."/>
            <person name="Jiang C."/>
            <person name="Yuan D."/>
            <person name="Miao W."/>
        </authorList>
    </citation>
    <scope>NUCLEOTIDE SEQUENCE [LARGE SCALE GENOMIC DNA]</scope>
    <source>
        <strain evidence="8">36N120E</strain>
    </source>
</reference>
<feature type="transmembrane region" description="Helical" evidence="7">
    <location>
        <begin position="254"/>
        <end position="271"/>
    </location>
</feature>
<comment type="caution">
    <text evidence="8">The sequence shown here is derived from an EMBL/GenBank/DDBJ whole genome shotgun (WGS) entry which is preliminary data.</text>
</comment>
<comment type="subcellular location">
    <subcellularLocation>
        <location evidence="1">Membrane</location>
        <topology evidence="1">Multi-pass membrane protein</topology>
    </subcellularLocation>
</comment>
<evidence type="ECO:0000256" key="2">
    <source>
        <dbReference type="ARBA" id="ARBA00007018"/>
    </source>
</evidence>
<dbReference type="Pfam" id="PF03006">
    <property type="entry name" value="HlyIII"/>
    <property type="match status" value="1"/>
</dbReference>
<comment type="similarity">
    <text evidence="2">Belongs to the ADIPOR family.</text>
</comment>
<dbReference type="GO" id="GO:0016020">
    <property type="term" value="C:membrane"/>
    <property type="evidence" value="ECO:0007669"/>
    <property type="project" value="UniProtKB-SubCell"/>
</dbReference>
<sequence>MQQPKKTQEKMQIQQQQIEIEKPQTHKHFSDYFTMFLDQTPFLGRIDEAPQYIIDNVYILTGYRINFHSSYMILKSLFMIHNETLNIWTHLIGCIIAIAMCVDIALYDPYPGRELSKWPIFMFVISGMCCFGFSSCYHLFFVKNPYIAKILLRLDYAGITFLICGSTFPLTYYGFYCQQAFQWFYLSLIFGIGMVVFTITMMDFIYAEKYRHIKSLIYAFYGAFCGLSIIQLLIQEHLQGQNPNLPCTSSTLFYYVTMGFVDYTGLYIYALRQPEKNFPGKFDICGHSHQIMHVSNMVGMLVTYQATLIHYQQRIEYGCPV</sequence>
<gene>
    <name evidence="8" type="ORF">PPERSA_04651</name>
</gene>
<dbReference type="InterPro" id="IPR004254">
    <property type="entry name" value="AdipoR/HlyIII-related"/>
</dbReference>
<feature type="transmembrane region" description="Helical" evidence="7">
    <location>
        <begin position="182"/>
        <end position="204"/>
    </location>
</feature>
<evidence type="ECO:0000256" key="3">
    <source>
        <dbReference type="ARBA" id="ARBA00022692"/>
    </source>
</evidence>
<evidence type="ECO:0000313" key="8">
    <source>
        <dbReference type="EMBL" id="KRX03856.1"/>
    </source>
</evidence>
<accession>A0A0V0QPC4</accession>
<protein>
    <submittedName>
        <fullName evidence="8">Uncharacterized protein</fullName>
    </submittedName>
</protein>
<feature type="transmembrane region" description="Helical" evidence="7">
    <location>
        <begin position="154"/>
        <end position="176"/>
    </location>
</feature>
<evidence type="ECO:0000256" key="4">
    <source>
        <dbReference type="ARBA" id="ARBA00022989"/>
    </source>
</evidence>
<evidence type="ECO:0000313" key="9">
    <source>
        <dbReference type="Proteomes" id="UP000054937"/>
    </source>
</evidence>
<dbReference type="PANTHER" id="PTHR20855:SF52">
    <property type="entry name" value="ADIPONECTIN RECEPTOR PROTEIN"/>
    <property type="match status" value="1"/>
</dbReference>